<dbReference type="AlphaFoldDB" id="A0ABD2IT83"/>
<dbReference type="PANTHER" id="PTHR48043">
    <property type="entry name" value="EG:EG0003.4 PROTEIN-RELATED"/>
    <property type="match status" value="1"/>
</dbReference>
<sequence length="1038" mass="118187">MERVTNGTSPLSEIIVPKLRILILTTRIPITETHYVLHRKMAELLADDAEHVEKVLLLVARLDCAETSEMPSKFDGRLLVWNRMTFGTNAAQNVQECQEMVNKIMLDMQTQPNLWVKNGTQFLPSADKPYMGNLDFLKNRQKLIGQLDKHNFNVGIMETNPGEFALSLLATFPTMKKFVGSQSTSPTIAHWKYFGYDKIVGAMPGRDLAKIGDHKFATESAIKENPNYFRERNEDLYITPVEQTGRILQHLYLDAIENGLLPRQFPDDFSLHENFTEWEMRDRMDLYFTNVQPFLDFPVVEQEIERERQIKKENRVNFIGGITMPKSVVPKLNGDTKQIFESANTENENGGVVLLSFGSVVEMNDGEAHAVAVKNIVVEVFKQYPQMNMIIKWGKRAPIGTGEQYKKLADNVYAKSWLEQSAILDGGLKLFITHGGQNSINEAVKSGVPLILFPFFGDQFNNAEALAARGVAKVIDIRSKTLKNDFAEALNEMLTNYAEYKQKMDELSTKMNAVEPEKEFIEKIHISPKLRILIITTRLAISETHYVLHRKLAELLAAEKENVEKVLLLVSEADCAEPTEMPPKFDGRLLVWHRMTFGFGNAKNCAEAVAQLKQQQNTWWQIWKGTNFLPHSDVPYMAQFDFLIANRKLINELKSFQFNVGILETGMGDFSMSILRAFPTIKKFVGSQSISPTISQWKYFGYDKIVGAMPGRDLARISDHILATKSAIKENPNHFRQRNEDLYIKPVENSTLLLRQKYVDAINRGLLSRDEFGDFIRHEQIASSWDIQNRMDLYFTNVQPFLDFPVVEQEIERERQMKKENRVNFIGGITMPKSVVPKLNGDTKQIFESANSKNENGGVVLLSFGSVVEMNDGEAHAVAVKNIVVEVFKQYPQMNMIIKWGKRAPIGTGEQYKKLADNVYAKSWLEQSAILDGGLKLFITHGGQNSINEAVKSGVPLILFPFFGDQFNNAEALAARGVAKVIDIRSKTLKNDFEEALNEMLTNYSEYKQKMDELSTKMNAVEPEKEFIEKFRQLRKSL</sequence>
<dbReference type="GO" id="GO:0015020">
    <property type="term" value="F:glucuronosyltransferase activity"/>
    <property type="evidence" value="ECO:0007669"/>
    <property type="project" value="UniProtKB-EC"/>
</dbReference>
<organism evidence="7 8">
    <name type="scientific">Heterodera schachtii</name>
    <name type="common">Sugarbeet cyst nematode worm</name>
    <name type="synonym">Tylenchus schachtii</name>
    <dbReference type="NCBI Taxonomy" id="97005"/>
    <lineage>
        <taxon>Eukaryota</taxon>
        <taxon>Metazoa</taxon>
        <taxon>Ecdysozoa</taxon>
        <taxon>Nematoda</taxon>
        <taxon>Chromadorea</taxon>
        <taxon>Rhabditida</taxon>
        <taxon>Tylenchina</taxon>
        <taxon>Tylenchomorpha</taxon>
        <taxon>Tylenchoidea</taxon>
        <taxon>Heteroderidae</taxon>
        <taxon>Heteroderinae</taxon>
        <taxon>Heterodera</taxon>
    </lineage>
</organism>
<comment type="caution">
    <text evidence="7">The sequence shown here is derived from an EMBL/GenBank/DDBJ whole genome shotgun (WGS) entry which is preliminary data.</text>
</comment>
<dbReference type="InterPro" id="IPR035595">
    <property type="entry name" value="UDP_glycos_trans_CS"/>
</dbReference>
<dbReference type="Gene3D" id="3.40.50.2000">
    <property type="entry name" value="Glycogen Phosphorylase B"/>
    <property type="match status" value="2"/>
</dbReference>
<feature type="coiled-coil region" evidence="6">
    <location>
        <begin position="483"/>
        <end position="510"/>
    </location>
</feature>
<name>A0ABD2IT83_HETSC</name>
<comment type="similarity">
    <text evidence="1">Belongs to the UDP-glycosyltransferase family.</text>
</comment>
<dbReference type="EMBL" id="JBICCN010000293">
    <property type="protein sequence ID" value="KAL3080505.1"/>
    <property type="molecule type" value="Genomic_DNA"/>
</dbReference>
<keyword evidence="8" id="KW-1185">Reference proteome</keyword>
<dbReference type="InterPro" id="IPR002213">
    <property type="entry name" value="UDP_glucos_trans"/>
</dbReference>
<dbReference type="Pfam" id="PF00201">
    <property type="entry name" value="UDPGT"/>
    <property type="match status" value="2"/>
</dbReference>
<dbReference type="CDD" id="cd03784">
    <property type="entry name" value="GT1_Gtf-like"/>
    <property type="match status" value="2"/>
</dbReference>
<keyword evidence="3" id="KW-0328">Glycosyltransferase</keyword>
<evidence type="ECO:0000256" key="4">
    <source>
        <dbReference type="ARBA" id="ARBA00022679"/>
    </source>
</evidence>
<evidence type="ECO:0000256" key="3">
    <source>
        <dbReference type="ARBA" id="ARBA00022676"/>
    </source>
</evidence>
<accession>A0ABD2IT83</accession>
<dbReference type="Proteomes" id="UP001620645">
    <property type="component" value="Unassembled WGS sequence"/>
</dbReference>
<reference evidence="7 8" key="1">
    <citation type="submission" date="2024-10" db="EMBL/GenBank/DDBJ databases">
        <authorList>
            <person name="Kim D."/>
        </authorList>
    </citation>
    <scope>NUCLEOTIDE SEQUENCE [LARGE SCALE GENOMIC DNA]</scope>
    <source>
        <strain evidence="7">Taebaek</strain>
    </source>
</reference>
<dbReference type="InterPro" id="IPR050271">
    <property type="entry name" value="UDP-glycosyltransferase"/>
</dbReference>
<keyword evidence="4" id="KW-0808">Transferase</keyword>
<proteinExistence type="inferred from homology"/>
<evidence type="ECO:0000313" key="8">
    <source>
        <dbReference type="Proteomes" id="UP001620645"/>
    </source>
</evidence>
<protein>
    <recommendedName>
        <fullName evidence="2">glucuronosyltransferase</fullName>
        <ecNumber evidence="2">2.4.1.17</ecNumber>
    </recommendedName>
</protein>
<dbReference type="PANTHER" id="PTHR48043:SF145">
    <property type="entry name" value="FI06409P-RELATED"/>
    <property type="match status" value="1"/>
</dbReference>
<comment type="catalytic activity">
    <reaction evidence="5">
        <text>glucuronate acceptor + UDP-alpha-D-glucuronate = acceptor beta-D-glucuronoside + UDP + H(+)</text>
        <dbReference type="Rhea" id="RHEA:21032"/>
        <dbReference type="ChEBI" id="CHEBI:15378"/>
        <dbReference type="ChEBI" id="CHEBI:58052"/>
        <dbReference type="ChEBI" id="CHEBI:58223"/>
        <dbReference type="ChEBI" id="CHEBI:132367"/>
        <dbReference type="ChEBI" id="CHEBI:132368"/>
        <dbReference type="EC" id="2.4.1.17"/>
    </reaction>
</comment>
<evidence type="ECO:0000313" key="7">
    <source>
        <dbReference type="EMBL" id="KAL3080505.1"/>
    </source>
</evidence>
<dbReference type="EC" id="2.4.1.17" evidence="2"/>
<feature type="coiled-coil region" evidence="6">
    <location>
        <begin position="990"/>
        <end position="1017"/>
    </location>
</feature>
<evidence type="ECO:0000256" key="6">
    <source>
        <dbReference type="SAM" id="Coils"/>
    </source>
</evidence>
<dbReference type="SUPFAM" id="SSF53756">
    <property type="entry name" value="UDP-Glycosyltransferase/glycogen phosphorylase"/>
    <property type="match status" value="2"/>
</dbReference>
<keyword evidence="6" id="KW-0175">Coiled coil</keyword>
<dbReference type="PROSITE" id="PS00375">
    <property type="entry name" value="UDPGT"/>
    <property type="match status" value="2"/>
</dbReference>
<gene>
    <name evidence="7" type="ORF">niasHS_013699</name>
</gene>
<evidence type="ECO:0000256" key="2">
    <source>
        <dbReference type="ARBA" id="ARBA00012544"/>
    </source>
</evidence>
<evidence type="ECO:0000256" key="1">
    <source>
        <dbReference type="ARBA" id="ARBA00009995"/>
    </source>
</evidence>
<evidence type="ECO:0000256" key="5">
    <source>
        <dbReference type="ARBA" id="ARBA00047475"/>
    </source>
</evidence>